<proteinExistence type="predicted"/>
<dbReference type="InterPro" id="IPR036259">
    <property type="entry name" value="MFS_trans_sf"/>
</dbReference>
<keyword evidence="1" id="KW-1133">Transmembrane helix</keyword>
<sequence>MDISVTAGKNRASRYLTLIMIFITVVICYVDRANLAVASAHIQEEFGISKAEMGYVFSAFAWLYTLCRSLAVGSLTAWDPGLPTLSLYLAGRWRRCYRLRHRFNVAYRFTRHYRHLRSASLPDQQPHGDQLVPGARARFRRRVLYLGAICGSGFPHRRC</sequence>
<reference evidence="2 3" key="1">
    <citation type="submission" date="2018-06" db="EMBL/GenBank/DDBJ databases">
        <authorList>
            <consortium name="Pathogen Informatics"/>
            <person name="Doyle S."/>
        </authorList>
    </citation>
    <scope>NUCLEOTIDE SEQUENCE [LARGE SCALE GENOMIC DNA]</scope>
    <source>
        <strain evidence="2 3">NCTC9601</strain>
    </source>
</reference>
<evidence type="ECO:0000313" key="2">
    <source>
        <dbReference type="EMBL" id="SQC17693.1"/>
    </source>
</evidence>
<dbReference type="Gene3D" id="1.20.1250.20">
    <property type="entry name" value="MFS general substrate transporter like domains"/>
    <property type="match status" value="1"/>
</dbReference>
<organism evidence="2 3">
    <name type="scientific">Klebsiella pneumoniae</name>
    <dbReference type="NCBI Taxonomy" id="573"/>
    <lineage>
        <taxon>Bacteria</taxon>
        <taxon>Pseudomonadati</taxon>
        <taxon>Pseudomonadota</taxon>
        <taxon>Gammaproteobacteria</taxon>
        <taxon>Enterobacterales</taxon>
        <taxon>Enterobacteriaceae</taxon>
        <taxon>Klebsiella/Raoultella group</taxon>
        <taxon>Klebsiella</taxon>
        <taxon>Klebsiella pneumoniae complex</taxon>
    </lineage>
</organism>
<accession>A0A2X3CX81</accession>
<protein>
    <submittedName>
        <fullName evidence="2">D-galactonate transporter</fullName>
    </submittedName>
</protein>
<keyword evidence="1" id="KW-0812">Transmembrane</keyword>
<dbReference type="AlphaFoldDB" id="A0A2X3CX81"/>
<evidence type="ECO:0000256" key="1">
    <source>
        <dbReference type="SAM" id="Phobius"/>
    </source>
</evidence>
<keyword evidence="1" id="KW-0472">Membrane</keyword>
<dbReference type="Proteomes" id="UP000251123">
    <property type="component" value="Unassembled WGS sequence"/>
</dbReference>
<evidence type="ECO:0000313" key="3">
    <source>
        <dbReference type="Proteomes" id="UP000251123"/>
    </source>
</evidence>
<name>A0A2X3CX81_KLEPN</name>
<dbReference type="SUPFAM" id="SSF103473">
    <property type="entry name" value="MFS general substrate transporter"/>
    <property type="match status" value="1"/>
</dbReference>
<gene>
    <name evidence="2" type="primary">dgoT_3</name>
    <name evidence="2" type="ORF">NCTC9601_04859</name>
</gene>
<feature type="transmembrane region" description="Helical" evidence="1">
    <location>
        <begin position="12"/>
        <end position="30"/>
    </location>
</feature>
<dbReference type="EMBL" id="UASN01000022">
    <property type="protein sequence ID" value="SQC17693.1"/>
    <property type="molecule type" value="Genomic_DNA"/>
</dbReference>